<evidence type="ECO:0000313" key="3">
    <source>
        <dbReference type="Proteomes" id="UP001597368"/>
    </source>
</evidence>
<feature type="transmembrane region" description="Helical" evidence="1">
    <location>
        <begin position="83"/>
        <end position="105"/>
    </location>
</feature>
<name>A0ABW4SNV8_9ACTN</name>
<keyword evidence="3" id="KW-1185">Reference proteome</keyword>
<feature type="transmembrane region" description="Helical" evidence="1">
    <location>
        <begin position="172"/>
        <end position="192"/>
    </location>
</feature>
<reference evidence="3" key="1">
    <citation type="journal article" date="2019" name="Int. J. Syst. Evol. Microbiol.">
        <title>The Global Catalogue of Microorganisms (GCM) 10K type strain sequencing project: providing services to taxonomists for standard genome sequencing and annotation.</title>
        <authorList>
            <consortium name="The Broad Institute Genomics Platform"/>
            <consortium name="The Broad Institute Genome Sequencing Center for Infectious Disease"/>
            <person name="Wu L."/>
            <person name="Ma J."/>
        </authorList>
    </citation>
    <scope>NUCLEOTIDE SEQUENCE [LARGE SCALE GENOMIC DNA]</scope>
    <source>
        <strain evidence="3">ICMP 6774ER</strain>
    </source>
</reference>
<evidence type="ECO:0008006" key="4">
    <source>
        <dbReference type="Google" id="ProtNLM"/>
    </source>
</evidence>
<keyword evidence="1" id="KW-0472">Membrane</keyword>
<keyword evidence="1" id="KW-0812">Transmembrane</keyword>
<dbReference type="EMBL" id="JBHUFV010000008">
    <property type="protein sequence ID" value="MFD1931123.1"/>
    <property type="molecule type" value="Genomic_DNA"/>
</dbReference>
<proteinExistence type="predicted"/>
<feature type="transmembrane region" description="Helical" evidence="1">
    <location>
        <begin position="50"/>
        <end position="71"/>
    </location>
</feature>
<dbReference type="Proteomes" id="UP001597368">
    <property type="component" value="Unassembled WGS sequence"/>
</dbReference>
<feature type="transmembrane region" description="Helical" evidence="1">
    <location>
        <begin position="16"/>
        <end position="38"/>
    </location>
</feature>
<sequence>MTGPASGTADSRPRSGLVLVTAGTICGIAWAAGFRSYMSELAGTSSQIDWAGTFAAILLPGAVTGGLLGWAEHLRRTGGRSRWRWLALAPLALAIVPMLMPGALVQFLTRGLGGGAVAVAAIALGGGYAVSGRGPRWARLVTGVAGAALLAALTLATPMIGGVRLALSEPRGAWVAVLVASFVVVLGLASAIPHLPVVGPSTDDRTPRA</sequence>
<feature type="transmembrane region" description="Helical" evidence="1">
    <location>
        <begin position="137"/>
        <end position="160"/>
    </location>
</feature>
<organism evidence="2 3">
    <name type="scientific">Nonomuraea mangrovi</name>
    <dbReference type="NCBI Taxonomy" id="2316207"/>
    <lineage>
        <taxon>Bacteria</taxon>
        <taxon>Bacillati</taxon>
        <taxon>Actinomycetota</taxon>
        <taxon>Actinomycetes</taxon>
        <taxon>Streptosporangiales</taxon>
        <taxon>Streptosporangiaceae</taxon>
        <taxon>Nonomuraea</taxon>
    </lineage>
</organism>
<evidence type="ECO:0000313" key="2">
    <source>
        <dbReference type="EMBL" id="MFD1931123.1"/>
    </source>
</evidence>
<dbReference type="RefSeq" id="WP_379570186.1">
    <property type="nucleotide sequence ID" value="NZ_JBHUFV010000008.1"/>
</dbReference>
<gene>
    <name evidence="2" type="ORF">ACFSKW_06480</name>
</gene>
<protein>
    <recommendedName>
        <fullName evidence="4">MFS transporter</fullName>
    </recommendedName>
</protein>
<evidence type="ECO:0000256" key="1">
    <source>
        <dbReference type="SAM" id="Phobius"/>
    </source>
</evidence>
<keyword evidence="1" id="KW-1133">Transmembrane helix</keyword>
<feature type="transmembrane region" description="Helical" evidence="1">
    <location>
        <begin position="111"/>
        <end position="130"/>
    </location>
</feature>
<accession>A0ABW4SNV8</accession>
<comment type="caution">
    <text evidence="2">The sequence shown here is derived from an EMBL/GenBank/DDBJ whole genome shotgun (WGS) entry which is preliminary data.</text>
</comment>